<reference evidence="2" key="1">
    <citation type="journal article" date="2014" name="Nat. Genet.">
        <title>A reference genome for common bean and genome-wide analysis of dual domestications.</title>
        <authorList>
            <person name="Schmutz J."/>
            <person name="McClean P.E."/>
            <person name="Mamidi S."/>
            <person name="Wu G.A."/>
            <person name="Cannon S.B."/>
            <person name="Grimwood J."/>
            <person name="Jenkins J."/>
            <person name="Shu S."/>
            <person name="Song Q."/>
            <person name="Chavarro C."/>
            <person name="Torres-Torres M."/>
            <person name="Geffroy V."/>
            <person name="Moghaddam S.M."/>
            <person name="Gao D."/>
            <person name="Abernathy B."/>
            <person name="Barry K."/>
            <person name="Blair M."/>
            <person name="Brick M.A."/>
            <person name="Chovatia M."/>
            <person name="Gepts P."/>
            <person name="Goodstein D.M."/>
            <person name="Gonzales M."/>
            <person name="Hellsten U."/>
            <person name="Hyten D.L."/>
            <person name="Jia G."/>
            <person name="Kelly J.D."/>
            <person name="Kudrna D."/>
            <person name="Lee R."/>
            <person name="Richard M.M."/>
            <person name="Miklas P.N."/>
            <person name="Osorno J.M."/>
            <person name="Rodrigues J."/>
            <person name="Thareau V."/>
            <person name="Urrea C.A."/>
            <person name="Wang M."/>
            <person name="Yu Y."/>
            <person name="Zhang M."/>
            <person name="Wing R.A."/>
            <person name="Cregan P.B."/>
            <person name="Rokhsar D.S."/>
            <person name="Jackson S.A."/>
        </authorList>
    </citation>
    <scope>NUCLEOTIDE SEQUENCE [LARGE SCALE GENOMIC DNA]</scope>
    <source>
        <strain evidence="2">cv. G19833</strain>
    </source>
</reference>
<dbReference type="OrthoDB" id="1434006at2759"/>
<sequence length="76" mass="8898">MIQESIFGTIVEYVTRSFIIGSVQDNSCYIFKRVFWAFKFCIDGFNYCKPIVQVDRTFLTGKYHRTLLTAISQNNN</sequence>
<dbReference type="EMBL" id="CM002292">
    <property type="protein sequence ID" value="ESW21700.1"/>
    <property type="molecule type" value="Genomic_DNA"/>
</dbReference>
<keyword evidence="2" id="KW-1185">Reference proteome</keyword>
<accession>V7BXD5</accession>
<dbReference type="Proteomes" id="UP000000226">
    <property type="component" value="Chromosome 5"/>
</dbReference>
<evidence type="ECO:0000313" key="1">
    <source>
        <dbReference type="EMBL" id="ESW21700.1"/>
    </source>
</evidence>
<evidence type="ECO:0000313" key="2">
    <source>
        <dbReference type="Proteomes" id="UP000000226"/>
    </source>
</evidence>
<dbReference type="AlphaFoldDB" id="V7BXD5"/>
<dbReference type="Gramene" id="ESW21700">
    <property type="protein sequence ID" value="ESW21700"/>
    <property type="gene ID" value="PHAVU_005G092300g"/>
</dbReference>
<organism evidence="1 2">
    <name type="scientific">Phaseolus vulgaris</name>
    <name type="common">Kidney bean</name>
    <name type="synonym">French bean</name>
    <dbReference type="NCBI Taxonomy" id="3885"/>
    <lineage>
        <taxon>Eukaryota</taxon>
        <taxon>Viridiplantae</taxon>
        <taxon>Streptophyta</taxon>
        <taxon>Embryophyta</taxon>
        <taxon>Tracheophyta</taxon>
        <taxon>Spermatophyta</taxon>
        <taxon>Magnoliopsida</taxon>
        <taxon>eudicotyledons</taxon>
        <taxon>Gunneridae</taxon>
        <taxon>Pentapetalae</taxon>
        <taxon>rosids</taxon>
        <taxon>fabids</taxon>
        <taxon>Fabales</taxon>
        <taxon>Fabaceae</taxon>
        <taxon>Papilionoideae</taxon>
        <taxon>50 kb inversion clade</taxon>
        <taxon>NPAAA clade</taxon>
        <taxon>indigoferoid/millettioid clade</taxon>
        <taxon>Phaseoleae</taxon>
        <taxon>Phaseolus</taxon>
    </lineage>
</organism>
<proteinExistence type="predicted"/>
<gene>
    <name evidence="1" type="ORF">PHAVU_005G092300g</name>
</gene>
<name>V7BXD5_PHAVU</name>
<protein>
    <submittedName>
        <fullName evidence="1">Uncharacterized protein</fullName>
    </submittedName>
</protein>